<keyword evidence="1" id="KW-1133">Transmembrane helix</keyword>
<reference evidence="2 3" key="1">
    <citation type="journal article" date="2009" name="Stand. Genomic Sci.">
        <title>Complete genome sequence of Slackia heliotrinireducens type strain (RHS 1).</title>
        <authorList>
            <person name="Pukall R."/>
            <person name="Lapidus A."/>
            <person name="Nolan M."/>
            <person name="Copeland A."/>
            <person name="Glavina Del Rio T."/>
            <person name="Lucas S."/>
            <person name="Chen F."/>
            <person name="Tice H."/>
            <person name="Cheng J.F."/>
            <person name="Chertkov O."/>
            <person name="Bruce D."/>
            <person name="Goodwin L."/>
            <person name="Kuske C."/>
            <person name="Brettin T."/>
            <person name="Detter J.C."/>
            <person name="Han C."/>
            <person name="Pitluck S."/>
            <person name="Pati A."/>
            <person name="Mavrommatis K."/>
            <person name="Ivanova N."/>
            <person name="Ovchinnikova G."/>
            <person name="Chen A."/>
            <person name="Palaniappan K."/>
            <person name="Schneider S."/>
            <person name="Rohde M."/>
            <person name="Chain P."/>
            <person name="D'haeseleer P."/>
            <person name="Goker M."/>
            <person name="Bristow J."/>
            <person name="Eisen J.A."/>
            <person name="Markowitz V."/>
            <person name="Kyrpides N.C."/>
            <person name="Klenk H.P."/>
            <person name="Hugenholtz P."/>
        </authorList>
    </citation>
    <scope>NUCLEOTIDE SEQUENCE [LARGE SCALE GENOMIC DNA]</scope>
    <source>
        <strain evidence="3">ATCC 29202 / DSM 20476 / NCTC 11029 / RHS 1</strain>
    </source>
</reference>
<feature type="transmembrane region" description="Helical" evidence="1">
    <location>
        <begin position="51"/>
        <end position="70"/>
    </location>
</feature>
<dbReference type="HOGENOM" id="CLU_1019018_0_0_11"/>
<dbReference type="AlphaFoldDB" id="C7N4G6"/>
<keyword evidence="3" id="KW-1185">Reference proteome</keyword>
<organism evidence="2 3">
    <name type="scientific">Slackia heliotrinireducens (strain ATCC 29202 / DSM 20476 / NCTC 11029 / RHS 1)</name>
    <name type="common">Peptococcus heliotrinreducens</name>
    <dbReference type="NCBI Taxonomy" id="471855"/>
    <lineage>
        <taxon>Bacteria</taxon>
        <taxon>Bacillati</taxon>
        <taxon>Actinomycetota</taxon>
        <taxon>Coriobacteriia</taxon>
        <taxon>Eggerthellales</taxon>
        <taxon>Eggerthellaceae</taxon>
        <taxon>Slackia</taxon>
    </lineage>
</organism>
<dbReference type="EMBL" id="CP001684">
    <property type="protein sequence ID" value="ACV21801.1"/>
    <property type="molecule type" value="Genomic_DNA"/>
</dbReference>
<dbReference type="Proteomes" id="UP000002026">
    <property type="component" value="Chromosome"/>
</dbReference>
<sequence>MTNIDYTPSMFANMTAAEVWDHRRKLLLYGRLIAVVVVALLGIAANMLEDFFVSGLLLIMLTVVVFYVVLARDWQRILMIITQDCDPRKFAEFYIKFLRSEVGAQRKPNNCLGYAQACALAGLTDIAREWVAKVDPAKFNKQQRLVHTNVMANVAVVDHDEELLSEMTDRARKTLGLNQTGKYAGVATSMASYTSFYKALFDGDSETAEQQLDVFDTALVNPQQVLSSNVMHARLELLRGDEDAARPYLDYIAEHNVSCHLPDDLRALMD</sequence>
<evidence type="ECO:0000313" key="3">
    <source>
        <dbReference type="Proteomes" id="UP000002026"/>
    </source>
</evidence>
<evidence type="ECO:0000313" key="2">
    <source>
        <dbReference type="EMBL" id="ACV21801.1"/>
    </source>
</evidence>
<gene>
    <name evidence="2" type="ordered locus">Shel_07440</name>
</gene>
<dbReference type="RefSeq" id="WP_012797905.1">
    <property type="nucleotide sequence ID" value="NC_013165.1"/>
</dbReference>
<feature type="transmembrane region" description="Helical" evidence="1">
    <location>
        <begin position="26"/>
        <end position="45"/>
    </location>
</feature>
<evidence type="ECO:0000256" key="1">
    <source>
        <dbReference type="SAM" id="Phobius"/>
    </source>
</evidence>
<accession>C7N4G6</accession>
<keyword evidence="1" id="KW-0812">Transmembrane</keyword>
<proteinExistence type="predicted"/>
<keyword evidence="1" id="KW-0472">Membrane</keyword>
<dbReference type="STRING" id="471855.Shel_07440"/>
<protein>
    <submittedName>
        <fullName evidence="2">Uncharacterized protein</fullName>
    </submittedName>
</protein>
<dbReference type="KEGG" id="shi:Shel_07440"/>
<name>C7N4G6_SLAHD</name>